<feature type="domain" description="HhH-GPD" evidence="5">
    <location>
        <begin position="47"/>
        <end position="199"/>
    </location>
</feature>
<name>A0ABT4AXY9_9ACTN</name>
<keyword evidence="4" id="KW-0234">DNA repair</keyword>
<evidence type="ECO:0000256" key="1">
    <source>
        <dbReference type="ARBA" id="ARBA00000086"/>
    </source>
</evidence>
<evidence type="ECO:0000313" key="6">
    <source>
        <dbReference type="EMBL" id="MCY1139112.1"/>
    </source>
</evidence>
<evidence type="ECO:0000259" key="5">
    <source>
        <dbReference type="SMART" id="SM00478"/>
    </source>
</evidence>
<accession>A0ABT4AXY9</accession>
<comment type="catalytic activity">
    <reaction evidence="1">
        <text>Hydrolysis of alkylated DNA, releasing 3-methyladenine, 3-methylguanine, 7-methylguanine and 7-methyladenine.</text>
        <dbReference type="EC" id="3.2.2.21"/>
    </reaction>
</comment>
<dbReference type="EMBL" id="JAPNTZ010000004">
    <property type="protein sequence ID" value="MCY1139112.1"/>
    <property type="molecule type" value="Genomic_DNA"/>
</dbReference>
<dbReference type="CDD" id="cd00056">
    <property type="entry name" value="ENDO3c"/>
    <property type="match status" value="1"/>
</dbReference>
<evidence type="ECO:0000313" key="7">
    <source>
        <dbReference type="Proteomes" id="UP001151002"/>
    </source>
</evidence>
<dbReference type="InterPro" id="IPR011257">
    <property type="entry name" value="DNA_glycosylase"/>
</dbReference>
<organism evidence="6 7">
    <name type="scientific">Paractinoplanes pyxinae</name>
    <dbReference type="NCBI Taxonomy" id="2997416"/>
    <lineage>
        <taxon>Bacteria</taxon>
        <taxon>Bacillati</taxon>
        <taxon>Actinomycetota</taxon>
        <taxon>Actinomycetes</taxon>
        <taxon>Micromonosporales</taxon>
        <taxon>Micromonosporaceae</taxon>
        <taxon>Paractinoplanes</taxon>
    </lineage>
</organism>
<dbReference type="SMART" id="SM00478">
    <property type="entry name" value="ENDO3c"/>
    <property type="match status" value="1"/>
</dbReference>
<dbReference type="SUPFAM" id="SSF48150">
    <property type="entry name" value="DNA-glycosylase"/>
    <property type="match status" value="1"/>
</dbReference>
<keyword evidence="3" id="KW-0227">DNA damage</keyword>
<dbReference type="Proteomes" id="UP001151002">
    <property type="component" value="Unassembled WGS sequence"/>
</dbReference>
<reference evidence="6" key="1">
    <citation type="submission" date="2022-11" db="EMBL/GenBank/DDBJ databases">
        <authorList>
            <person name="Somphong A."/>
            <person name="Phongsopitanun W."/>
        </authorList>
    </citation>
    <scope>NUCLEOTIDE SEQUENCE</scope>
    <source>
        <strain evidence="6">Pm04-4</strain>
    </source>
</reference>
<protein>
    <recommendedName>
        <fullName evidence="2">DNA-3-methyladenine glycosylase II</fullName>
        <ecNumber evidence="2">3.2.2.21</ecNumber>
    </recommendedName>
</protein>
<dbReference type="Gene3D" id="1.10.1670.40">
    <property type="match status" value="1"/>
</dbReference>
<dbReference type="InterPro" id="IPR051912">
    <property type="entry name" value="Alkylbase_DNA_Glycosylase/TA"/>
</dbReference>
<dbReference type="Pfam" id="PF00730">
    <property type="entry name" value="HhH-GPD"/>
    <property type="match status" value="1"/>
</dbReference>
<keyword evidence="7" id="KW-1185">Reference proteome</keyword>
<dbReference type="Gene3D" id="1.10.340.30">
    <property type="entry name" value="Hypothetical protein, domain 2"/>
    <property type="match status" value="1"/>
</dbReference>
<dbReference type="PANTHER" id="PTHR43003:SF5">
    <property type="entry name" value="DNA-3-METHYLADENINE GLYCOSYLASE"/>
    <property type="match status" value="1"/>
</dbReference>
<proteinExistence type="predicted"/>
<dbReference type="RefSeq" id="WP_267563273.1">
    <property type="nucleotide sequence ID" value="NZ_JAPNTZ010000004.1"/>
</dbReference>
<dbReference type="PANTHER" id="PTHR43003">
    <property type="entry name" value="DNA-3-METHYLADENINE GLYCOSYLASE"/>
    <property type="match status" value="1"/>
</dbReference>
<dbReference type="EC" id="3.2.2.21" evidence="2"/>
<evidence type="ECO:0000256" key="3">
    <source>
        <dbReference type="ARBA" id="ARBA00022763"/>
    </source>
</evidence>
<dbReference type="InterPro" id="IPR003265">
    <property type="entry name" value="HhH-GPD_domain"/>
</dbReference>
<evidence type="ECO:0000256" key="2">
    <source>
        <dbReference type="ARBA" id="ARBA00012000"/>
    </source>
</evidence>
<gene>
    <name evidence="6" type="ORF">OWR29_14030</name>
</gene>
<evidence type="ECO:0000256" key="4">
    <source>
        <dbReference type="ARBA" id="ARBA00023204"/>
    </source>
</evidence>
<sequence>MSEDLLRAGVGELVRREPVFAGVVERFGVPPTWARPPGMASLLHIMLEQQVSLASAKAVFDRLRVLADPLTPENLLRLDDVQLREAGFSRQKARYARAVASAVRDGTLDFGKLDGLSDDEVDRLLQAVPGIGPWSSAIYRLSVLGRPDAWPASDLAILVGVKALWRLPVLPTTTEVTERAEAWRPWRAVAARLIWQDYLGVRGKRG</sequence>
<comment type="caution">
    <text evidence="6">The sequence shown here is derived from an EMBL/GenBank/DDBJ whole genome shotgun (WGS) entry which is preliminary data.</text>
</comment>